<keyword evidence="2" id="KW-1185">Reference proteome</keyword>
<protein>
    <submittedName>
        <fullName evidence="1">Uncharacterized protein</fullName>
    </submittedName>
</protein>
<dbReference type="Proteomes" id="UP000198697">
    <property type="component" value="Unassembled WGS sequence"/>
</dbReference>
<accession>A0A1I0GT07</accession>
<organism evidence="1 2">
    <name type="scientific">Hymenobacter actinosclerus</name>
    <dbReference type="NCBI Taxonomy" id="82805"/>
    <lineage>
        <taxon>Bacteria</taxon>
        <taxon>Pseudomonadati</taxon>
        <taxon>Bacteroidota</taxon>
        <taxon>Cytophagia</taxon>
        <taxon>Cytophagales</taxon>
        <taxon>Hymenobacteraceae</taxon>
        <taxon>Hymenobacter</taxon>
    </lineage>
</organism>
<dbReference type="OrthoDB" id="877799at2"/>
<reference evidence="2" key="1">
    <citation type="submission" date="2016-10" db="EMBL/GenBank/DDBJ databases">
        <authorList>
            <person name="Varghese N."/>
            <person name="Submissions S."/>
        </authorList>
    </citation>
    <scope>NUCLEOTIDE SEQUENCE [LARGE SCALE GENOMIC DNA]</scope>
    <source>
        <strain evidence="2">DSM 15310</strain>
    </source>
</reference>
<name>A0A1I0GT07_9BACT</name>
<sequence length="241" mass="26819">MKQHYFFLFLLAVSLGSCGKDREDIPLVLEGEYRADNVLLAANPIIMYTRNGRVDNPAAIDGFMKRNQWAGVTGFSRTNVDISSEATFTLAIRADNRATLVSRYQTSYDTIKAEITSKAVNHFVLANADSLGPLLLPNVSNTCVQFIQKVKLIYPGEQCKLLSPATGYGKSCKIRPVRIIGVKDRKLFIPQFSWLFKSSGPNSCGYSQLNEWNFFNTAAPAQLSSGDTLVIQERQIPLLKQ</sequence>
<dbReference type="AlphaFoldDB" id="A0A1I0GT07"/>
<gene>
    <name evidence="1" type="ORF">SAMN04487998_2573</name>
</gene>
<evidence type="ECO:0000313" key="1">
    <source>
        <dbReference type="EMBL" id="SET74341.1"/>
    </source>
</evidence>
<proteinExistence type="predicted"/>
<dbReference type="EMBL" id="FOHS01000003">
    <property type="protein sequence ID" value="SET74341.1"/>
    <property type="molecule type" value="Genomic_DNA"/>
</dbReference>
<dbReference type="PROSITE" id="PS51257">
    <property type="entry name" value="PROKAR_LIPOPROTEIN"/>
    <property type="match status" value="1"/>
</dbReference>
<dbReference type="RefSeq" id="WP_092772115.1">
    <property type="nucleotide sequence ID" value="NZ_FOHS01000003.1"/>
</dbReference>
<evidence type="ECO:0000313" key="2">
    <source>
        <dbReference type="Proteomes" id="UP000198697"/>
    </source>
</evidence>